<proteinExistence type="predicted"/>
<keyword evidence="3" id="KW-1185">Reference proteome</keyword>
<name>A0A8I0MUW7_9GAMM</name>
<protein>
    <submittedName>
        <fullName evidence="2">Uncharacterized protein</fullName>
    </submittedName>
</protein>
<evidence type="ECO:0000256" key="1">
    <source>
        <dbReference type="SAM" id="MobiDB-lite"/>
    </source>
</evidence>
<evidence type="ECO:0000313" key="2">
    <source>
        <dbReference type="EMBL" id="MBE0346295.1"/>
    </source>
</evidence>
<organism evidence="2 3">
    <name type="scientific">Pseudoalteromonas peptidolytica F12-50-A1</name>
    <dbReference type="NCBI Taxonomy" id="1315280"/>
    <lineage>
        <taxon>Bacteria</taxon>
        <taxon>Pseudomonadati</taxon>
        <taxon>Pseudomonadota</taxon>
        <taxon>Gammaproteobacteria</taxon>
        <taxon>Alteromonadales</taxon>
        <taxon>Pseudoalteromonadaceae</taxon>
        <taxon>Pseudoalteromonas</taxon>
    </lineage>
</organism>
<comment type="caution">
    <text evidence="2">The sequence shown here is derived from an EMBL/GenBank/DDBJ whole genome shotgun (WGS) entry which is preliminary data.</text>
</comment>
<sequence length="81" mass="9249">MTPKTSASLNLCLFELIGELGFLSVSLQTMDTMTVPIIVMKSANLSLYTYPLKQKTLKYQPTAQPRYKHEHRLKYNTVKSP</sequence>
<accession>A0A8I0MUW7</accession>
<reference evidence="2 3" key="1">
    <citation type="submission" date="2015-06" db="EMBL/GenBank/DDBJ databases">
        <title>Genome sequence of Pseudoalteromonas peptidolytica.</title>
        <authorList>
            <person name="Xie B.-B."/>
            <person name="Rong J.-C."/>
            <person name="Qin Q.-L."/>
            <person name="Zhang Y.-Z."/>
        </authorList>
    </citation>
    <scope>NUCLEOTIDE SEQUENCE [LARGE SCALE GENOMIC DNA]</scope>
    <source>
        <strain evidence="2 3">F12-50-A1</strain>
    </source>
</reference>
<dbReference type="AlphaFoldDB" id="A0A8I0MUW7"/>
<evidence type="ECO:0000313" key="3">
    <source>
        <dbReference type="Proteomes" id="UP000660708"/>
    </source>
</evidence>
<dbReference type="Proteomes" id="UP000660708">
    <property type="component" value="Unassembled WGS sequence"/>
</dbReference>
<feature type="region of interest" description="Disordered" evidence="1">
    <location>
        <begin position="61"/>
        <end position="81"/>
    </location>
</feature>
<dbReference type="EMBL" id="AQHF01000020">
    <property type="protein sequence ID" value="MBE0346295.1"/>
    <property type="molecule type" value="Genomic_DNA"/>
</dbReference>
<gene>
    <name evidence="2" type="ORF">PPEP_a1377</name>
</gene>